<dbReference type="STRING" id="1134406.ADN00_11965"/>
<proteinExistence type="predicted"/>
<dbReference type="InterPro" id="IPR002826">
    <property type="entry name" value="MptE-like"/>
</dbReference>
<accession>A0A0P6Y3H4</accession>
<feature type="domain" description="6-hydroxymethylpterin diphosphokinase MptE-like" evidence="1">
    <location>
        <begin position="8"/>
        <end position="148"/>
    </location>
</feature>
<evidence type="ECO:0000313" key="3">
    <source>
        <dbReference type="Proteomes" id="UP000050417"/>
    </source>
</evidence>
<keyword evidence="3" id="KW-1185">Reference proteome</keyword>
<dbReference type="Proteomes" id="UP000050417">
    <property type="component" value="Unassembled WGS sequence"/>
</dbReference>
<comment type="caution">
    <text evidence="2">The sequence shown here is derived from an EMBL/GenBank/DDBJ whole genome shotgun (WGS) entry which is preliminary data.</text>
</comment>
<dbReference type="PATRIC" id="fig|1134406.4.peg.3869"/>
<dbReference type="AlphaFoldDB" id="A0A0P6Y3H4"/>
<sequence>MANLARYKDIHRGERCFIIGNGPSLKNTDLSKLKGEYTFGMNRIYMLFEELGFETSYYVSINDLVIEQCAQDIQRLKLPRFISWRGRQWLQPDNDLFFLYTTYTGPKFSGDIRGRIWEGATVTNVALQIAYFMGFETVVLIGVDHSFATQGKPNTTVVSEGDDPNHFHPGYFGKGFRWQLPDLDTSERGYWMARQAYEKAGRKVLDATVGGKLQIFDKVEYSSLF</sequence>
<evidence type="ECO:0000259" key="1">
    <source>
        <dbReference type="Pfam" id="PF01973"/>
    </source>
</evidence>
<evidence type="ECO:0000313" key="2">
    <source>
        <dbReference type="EMBL" id="KPL76172.1"/>
    </source>
</evidence>
<reference evidence="2 3" key="1">
    <citation type="submission" date="2015-07" db="EMBL/GenBank/DDBJ databases">
        <title>Genome sequence of Ornatilinea apprima DSM 23815.</title>
        <authorList>
            <person name="Hemp J."/>
            <person name="Ward L.M."/>
            <person name="Pace L.A."/>
            <person name="Fischer W.W."/>
        </authorList>
    </citation>
    <scope>NUCLEOTIDE SEQUENCE [LARGE SCALE GENOMIC DNA]</scope>
    <source>
        <strain evidence="2 3">P3M-1</strain>
    </source>
</reference>
<dbReference type="Pfam" id="PF01973">
    <property type="entry name" value="MptE-like"/>
    <property type="match status" value="1"/>
</dbReference>
<organism evidence="2 3">
    <name type="scientific">Ornatilinea apprima</name>
    <dbReference type="NCBI Taxonomy" id="1134406"/>
    <lineage>
        <taxon>Bacteria</taxon>
        <taxon>Bacillati</taxon>
        <taxon>Chloroflexota</taxon>
        <taxon>Anaerolineae</taxon>
        <taxon>Anaerolineales</taxon>
        <taxon>Anaerolineaceae</taxon>
        <taxon>Ornatilinea</taxon>
    </lineage>
</organism>
<dbReference type="EMBL" id="LGCL01000026">
    <property type="protein sequence ID" value="KPL76172.1"/>
    <property type="molecule type" value="Genomic_DNA"/>
</dbReference>
<dbReference type="Gene3D" id="3.90.1480.10">
    <property type="entry name" value="Alpha-2,3-sialyltransferase"/>
    <property type="match status" value="1"/>
</dbReference>
<protein>
    <recommendedName>
        <fullName evidence="1">6-hydroxymethylpterin diphosphokinase MptE-like domain-containing protein</fullName>
    </recommendedName>
</protein>
<name>A0A0P6Y3H4_9CHLR</name>
<gene>
    <name evidence="2" type="ORF">ADN00_11965</name>
</gene>